<dbReference type="EMBL" id="CAKOGP040000288">
    <property type="protein sequence ID" value="CAJ1933616.1"/>
    <property type="molecule type" value="Genomic_DNA"/>
</dbReference>
<dbReference type="Proteomes" id="UP001295423">
    <property type="component" value="Unassembled WGS sequence"/>
</dbReference>
<protein>
    <submittedName>
        <fullName evidence="2">Uncharacterized protein</fullName>
    </submittedName>
</protein>
<accession>A0AAD2CGQ0</accession>
<name>A0AAD2CGQ0_9STRA</name>
<evidence type="ECO:0000313" key="3">
    <source>
        <dbReference type="Proteomes" id="UP001295423"/>
    </source>
</evidence>
<proteinExistence type="predicted"/>
<sequence>MPSQDPSTTLLTQEELQEDLQISVAAAQEWPAELLFTGLVGHENESLDLFSFVTNGMERTLSQFNPDHWPPNKEGQKKLLEHLQQLAMKHGTHFHLNSHAGTLRCSRTRKARATHTAKDTTGDKLCNCRLHLKISKNKEFIYLSCKGEKMHKHHPRPGALPAWANNLTDKQRHHLLVLAQQRAAVANPQSRKIMLELKLGYISKLAYRTVLVTAPDYIAAKAVAGANSSAAQFISWLRAQAGNPKSKLSYVVLSYALTTKNCNIVRDHIGNPKGRRSKSFPSPDPEMVMNNLAYIDKVVLPAPHADKHNSKPTPPIGEGGLVAKSNLRKAAIARLAKPRWEKYAAKFDAEYHLKNAEAIRLEKEAIFCRPAKEVDNETITNNLTYTSSVAVLSNDASEKKFSSGDDGSVMMLDEPDKVQALDVSDDSDLESTSDNEGSHVGGGCKKDDTGTKGGCKQKQAPLPMGLFFIPLVASVGI</sequence>
<organism evidence="2 3">
    <name type="scientific">Cylindrotheca closterium</name>
    <dbReference type="NCBI Taxonomy" id="2856"/>
    <lineage>
        <taxon>Eukaryota</taxon>
        <taxon>Sar</taxon>
        <taxon>Stramenopiles</taxon>
        <taxon>Ochrophyta</taxon>
        <taxon>Bacillariophyta</taxon>
        <taxon>Bacillariophyceae</taxon>
        <taxon>Bacillariophycidae</taxon>
        <taxon>Bacillariales</taxon>
        <taxon>Bacillariaceae</taxon>
        <taxon>Cylindrotheca</taxon>
    </lineage>
</organism>
<evidence type="ECO:0000256" key="1">
    <source>
        <dbReference type="SAM" id="MobiDB-lite"/>
    </source>
</evidence>
<feature type="compositionally biased region" description="Acidic residues" evidence="1">
    <location>
        <begin position="424"/>
        <end position="433"/>
    </location>
</feature>
<comment type="caution">
    <text evidence="2">The sequence shown here is derived from an EMBL/GenBank/DDBJ whole genome shotgun (WGS) entry which is preliminary data.</text>
</comment>
<feature type="region of interest" description="Disordered" evidence="1">
    <location>
        <begin position="424"/>
        <end position="456"/>
    </location>
</feature>
<dbReference type="AlphaFoldDB" id="A0AAD2CGQ0"/>
<evidence type="ECO:0000313" key="2">
    <source>
        <dbReference type="EMBL" id="CAJ1933616.1"/>
    </source>
</evidence>
<reference evidence="2" key="1">
    <citation type="submission" date="2023-08" db="EMBL/GenBank/DDBJ databases">
        <authorList>
            <person name="Audoor S."/>
            <person name="Bilcke G."/>
        </authorList>
    </citation>
    <scope>NUCLEOTIDE SEQUENCE</scope>
</reference>
<keyword evidence="3" id="KW-1185">Reference proteome</keyword>
<gene>
    <name evidence="2" type="ORF">CYCCA115_LOCUS3384</name>
</gene>